<keyword evidence="5" id="KW-0862">Zinc</keyword>
<dbReference type="EMBL" id="CAXITT010000225">
    <property type="protein sequence ID" value="CAL1536300.1"/>
    <property type="molecule type" value="Genomic_DNA"/>
</dbReference>
<organism evidence="12 13">
    <name type="scientific">Lymnaea stagnalis</name>
    <name type="common">Great pond snail</name>
    <name type="synonym">Helix stagnalis</name>
    <dbReference type="NCBI Taxonomy" id="6523"/>
    <lineage>
        <taxon>Eukaryota</taxon>
        <taxon>Metazoa</taxon>
        <taxon>Spiralia</taxon>
        <taxon>Lophotrochozoa</taxon>
        <taxon>Mollusca</taxon>
        <taxon>Gastropoda</taxon>
        <taxon>Heterobranchia</taxon>
        <taxon>Euthyneura</taxon>
        <taxon>Panpulmonata</taxon>
        <taxon>Hygrophila</taxon>
        <taxon>Lymnaeoidea</taxon>
        <taxon>Lymnaeidae</taxon>
        <taxon>Lymnaea</taxon>
    </lineage>
</organism>
<comment type="subcellular location">
    <subcellularLocation>
        <location evidence="1">Nucleus</location>
    </subcellularLocation>
</comment>
<dbReference type="PROSITE" id="PS00028">
    <property type="entry name" value="ZINC_FINGER_C2H2_1"/>
    <property type="match status" value="9"/>
</dbReference>
<keyword evidence="6" id="KW-0805">Transcription regulation</keyword>
<gene>
    <name evidence="12" type="ORF">GSLYS_00010213001</name>
</gene>
<evidence type="ECO:0000256" key="10">
    <source>
        <dbReference type="SAM" id="MobiDB-lite"/>
    </source>
</evidence>
<dbReference type="GO" id="GO:0003700">
    <property type="term" value="F:DNA-binding transcription factor activity"/>
    <property type="evidence" value="ECO:0007669"/>
    <property type="project" value="TreeGrafter"/>
</dbReference>
<dbReference type="FunFam" id="3.30.160.60:FF:000100">
    <property type="entry name" value="Zinc finger 45-like"/>
    <property type="match status" value="1"/>
</dbReference>
<feature type="compositionally biased region" description="Basic and acidic residues" evidence="10">
    <location>
        <begin position="185"/>
        <end position="197"/>
    </location>
</feature>
<dbReference type="GO" id="GO:0008270">
    <property type="term" value="F:zinc ion binding"/>
    <property type="evidence" value="ECO:0007669"/>
    <property type="project" value="UniProtKB-KW"/>
</dbReference>
<dbReference type="GO" id="GO:0000978">
    <property type="term" value="F:RNA polymerase II cis-regulatory region sequence-specific DNA binding"/>
    <property type="evidence" value="ECO:0007669"/>
    <property type="project" value="TreeGrafter"/>
</dbReference>
<comment type="caution">
    <text evidence="12">The sequence shown here is derived from an EMBL/GenBank/DDBJ whole genome shotgun (WGS) entry which is preliminary data.</text>
</comment>
<feature type="domain" description="C2H2-type" evidence="11">
    <location>
        <begin position="407"/>
        <end position="429"/>
    </location>
</feature>
<dbReference type="PANTHER" id="PTHR24390:SF244">
    <property type="entry name" value="LD33778P-RELATED"/>
    <property type="match status" value="1"/>
</dbReference>
<evidence type="ECO:0000256" key="3">
    <source>
        <dbReference type="ARBA" id="ARBA00022737"/>
    </source>
</evidence>
<feature type="domain" description="C2H2-type" evidence="11">
    <location>
        <begin position="301"/>
        <end position="328"/>
    </location>
</feature>
<feature type="non-terminal residue" evidence="12">
    <location>
        <position position="628"/>
    </location>
</feature>
<dbReference type="AlphaFoldDB" id="A0AAV2HQB5"/>
<feature type="region of interest" description="Disordered" evidence="10">
    <location>
        <begin position="173"/>
        <end position="201"/>
    </location>
</feature>
<feature type="domain" description="C2H2-type" evidence="11">
    <location>
        <begin position="600"/>
        <end position="623"/>
    </location>
</feature>
<dbReference type="Pfam" id="PF00096">
    <property type="entry name" value="zf-C2H2"/>
    <property type="match status" value="8"/>
</dbReference>
<feature type="domain" description="C2H2-type" evidence="11">
    <location>
        <begin position="351"/>
        <end position="378"/>
    </location>
</feature>
<evidence type="ECO:0000259" key="11">
    <source>
        <dbReference type="PROSITE" id="PS50157"/>
    </source>
</evidence>
<dbReference type="Proteomes" id="UP001497497">
    <property type="component" value="Unassembled WGS sequence"/>
</dbReference>
<dbReference type="FunFam" id="3.30.160.60:FF:000417">
    <property type="entry name" value="Zinc finger protein"/>
    <property type="match status" value="1"/>
</dbReference>
<dbReference type="PANTHER" id="PTHR24390">
    <property type="entry name" value="ZINC FINGER PROTEIN"/>
    <property type="match status" value="1"/>
</dbReference>
<dbReference type="SMART" id="SM00355">
    <property type="entry name" value="ZnF_C2H2"/>
    <property type="match status" value="12"/>
</dbReference>
<proteinExistence type="predicted"/>
<dbReference type="FunFam" id="3.30.160.60:FF:000446">
    <property type="entry name" value="Zinc finger protein"/>
    <property type="match status" value="1"/>
</dbReference>
<accession>A0AAV2HQB5</accession>
<dbReference type="InterPro" id="IPR036236">
    <property type="entry name" value="Znf_C2H2_sf"/>
</dbReference>
<keyword evidence="8" id="KW-0539">Nucleus</keyword>
<evidence type="ECO:0000256" key="8">
    <source>
        <dbReference type="ARBA" id="ARBA00023242"/>
    </source>
</evidence>
<keyword evidence="2" id="KW-0479">Metal-binding</keyword>
<evidence type="ECO:0000313" key="12">
    <source>
        <dbReference type="EMBL" id="CAL1536300.1"/>
    </source>
</evidence>
<dbReference type="PROSITE" id="PS50157">
    <property type="entry name" value="ZINC_FINGER_C2H2_2"/>
    <property type="match status" value="9"/>
</dbReference>
<protein>
    <recommendedName>
        <fullName evidence="11">C2H2-type domain-containing protein</fullName>
    </recommendedName>
</protein>
<reference evidence="12 13" key="1">
    <citation type="submission" date="2024-04" db="EMBL/GenBank/DDBJ databases">
        <authorList>
            <consortium name="Genoscope - CEA"/>
            <person name="William W."/>
        </authorList>
    </citation>
    <scope>NUCLEOTIDE SEQUENCE [LARGE SCALE GENOMIC DNA]</scope>
</reference>
<feature type="domain" description="C2H2-type" evidence="11">
    <location>
        <begin position="459"/>
        <end position="486"/>
    </location>
</feature>
<evidence type="ECO:0000313" key="13">
    <source>
        <dbReference type="Proteomes" id="UP001497497"/>
    </source>
</evidence>
<feature type="domain" description="C2H2-type" evidence="11">
    <location>
        <begin position="516"/>
        <end position="543"/>
    </location>
</feature>
<evidence type="ECO:0000256" key="9">
    <source>
        <dbReference type="PROSITE-ProRule" id="PRU00042"/>
    </source>
</evidence>
<evidence type="ECO:0000256" key="7">
    <source>
        <dbReference type="ARBA" id="ARBA00023163"/>
    </source>
</evidence>
<evidence type="ECO:0000256" key="1">
    <source>
        <dbReference type="ARBA" id="ARBA00004123"/>
    </source>
</evidence>
<dbReference type="FunFam" id="3.30.160.60:FF:000130">
    <property type="entry name" value="Spalt-like transcription factor 4"/>
    <property type="match status" value="1"/>
</dbReference>
<evidence type="ECO:0000256" key="5">
    <source>
        <dbReference type="ARBA" id="ARBA00022833"/>
    </source>
</evidence>
<feature type="domain" description="C2H2-type" evidence="11">
    <location>
        <begin position="572"/>
        <end position="599"/>
    </location>
</feature>
<feature type="region of interest" description="Disordered" evidence="10">
    <location>
        <begin position="246"/>
        <end position="267"/>
    </location>
</feature>
<evidence type="ECO:0000256" key="6">
    <source>
        <dbReference type="ARBA" id="ARBA00023015"/>
    </source>
</evidence>
<dbReference type="InterPro" id="IPR013087">
    <property type="entry name" value="Znf_C2H2_type"/>
</dbReference>
<dbReference type="GO" id="GO:0005634">
    <property type="term" value="C:nucleus"/>
    <property type="evidence" value="ECO:0007669"/>
    <property type="project" value="UniProtKB-SubCell"/>
</dbReference>
<dbReference type="GO" id="GO:0006357">
    <property type="term" value="P:regulation of transcription by RNA polymerase II"/>
    <property type="evidence" value="ECO:0007669"/>
    <property type="project" value="TreeGrafter"/>
</dbReference>
<keyword evidence="7" id="KW-0804">Transcription</keyword>
<evidence type="ECO:0000256" key="2">
    <source>
        <dbReference type="ARBA" id="ARBA00022723"/>
    </source>
</evidence>
<keyword evidence="4 9" id="KW-0863">Zinc-finger</keyword>
<name>A0AAV2HQB5_LYMST</name>
<evidence type="ECO:0000256" key="4">
    <source>
        <dbReference type="ARBA" id="ARBA00022771"/>
    </source>
</evidence>
<sequence length="628" mass="72201">MAYDVKDKIHVYETVSASGTIYLFLDDQQVLAQSFRQHIKIHVVYDKLNESVFKPGEETLYKDVKPNGSTMIEYVALPLSPCPVGQAQIRINEHHSQAVDIDKQLSESKFSNDELPMIVQEHTASNPTCSNTSKPALLDLHLISSEAVKILFSKEDEKNDKFAFIDTGDPKKRNRFSKRLSQRTSKSDKKWSSRENSKALYSKHVQAKKSKEKNMSLKFSLAHINWKKGHNNVPESIKSCAGELKQDSFDSENKDERDKPEKKTKLKKIEQEKEVSCEYCKKTFKSQHDFFEHRKVEKASYQCKHCSKVVAFKAHLLVHMRKHKTDDDRTSNTADQAHEAAMESNRSKKGINCGICGLSVSNIPVLKTHTMIHTGEFAYKCCVCGDLTHSLGKYTNHLATHLKAGQVQCKICNISFLSRSELSKHQLSHEFKCNICDKVFPNKTSRDFHYKKDHKEDILKCHICGKMYSSNDELMSHLKYHRNRSKTQCTICGLMVTRLDNHMLSHNHSVPESAMYVCDQCPKQFNQRLSFKRHMKAHSQEKPYVCIECPKRFARSGGLRRHMLTHTQERPFVCEICGKACSQMGNLRIHMQVHKDMTSVQCEECGESFSYKNALQEHMKTAHFLDVN</sequence>
<dbReference type="Gene3D" id="3.30.160.60">
    <property type="entry name" value="Classic Zinc Finger"/>
    <property type="match status" value="8"/>
</dbReference>
<feature type="domain" description="C2H2-type" evidence="11">
    <location>
        <begin position="544"/>
        <end position="571"/>
    </location>
</feature>
<keyword evidence="3" id="KW-0677">Repeat</keyword>
<dbReference type="SUPFAM" id="SSF57667">
    <property type="entry name" value="beta-beta-alpha zinc fingers"/>
    <property type="match status" value="6"/>
</dbReference>
<feature type="domain" description="C2H2-type" evidence="11">
    <location>
        <begin position="431"/>
        <end position="454"/>
    </location>
</feature>
<keyword evidence="13" id="KW-1185">Reference proteome</keyword>